<dbReference type="EMBL" id="UFSO01000003">
    <property type="protein sequence ID" value="SSY81037.1"/>
    <property type="molecule type" value="Genomic_DNA"/>
</dbReference>
<gene>
    <name evidence="2" type="ORF">NCTC10283_02601</name>
</gene>
<feature type="transmembrane region" description="Helical" evidence="1">
    <location>
        <begin position="115"/>
        <end position="132"/>
    </location>
</feature>
<sequence length="164" mass="18292">MSIKQAALRGFCRFKCWWVYGAPTFWLDMILVCGLWGAAIMFATHHSSLLTQSQYVEFNQVPIALLVGLPLLAGVFLACSMRGSDFSVGFARLCAGTVWTLGFAAYVQTYPPLDLNIFLSGLLSFFAWLAGVQQIQMALRRERCEMLAKQARKAANECARKSSY</sequence>
<evidence type="ECO:0000256" key="1">
    <source>
        <dbReference type="SAM" id="Phobius"/>
    </source>
</evidence>
<keyword evidence="1" id="KW-1133">Transmembrane helix</keyword>
<protein>
    <submittedName>
        <fullName evidence="2">Uncharacterized protein</fullName>
    </submittedName>
</protein>
<reference evidence="2 3" key="1">
    <citation type="submission" date="2018-06" db="EMBL/GenBank/DDBJ databases">
        <authorList>
            <consortium name="Pathogen Informatics"/>
            <person name="Doyle S."/>
        </authorList>
    </citation>
    <scope>NUCLEOTIDE SEQUENCE [LARGE SCALE GENOMIC DNA]</scope>
    <source>
        <strain evidence="2 3">NCTC10283</strain>
    </source>
</reference>
<feature type="transmembrane region" description="Helical" evidence="1">
    <location>
        <begin position="61"/>
        <end position="78"/>
    </location>
</feature>
<dbReference type="RefSeq" id="WP_034295560.1">
    <property type="nucleotide sequence ID" value="NZ_CP091519.2"/>
</dbReference>
<organism evidence="2 3">
    <name type="scientific">Alysiella crassa</name>
    <dbReference type="NCBI Taxonomy" id="153491"/>
    <lineage>
        <taxon>Bacteria</taxon>
        <taxon>Pseudomonadati</taxon>
        <taxon>Pseudomonadota</taxon>
        <taxon>Betaproteobacteria</taxon>
        <taxon>Neisseriales</taxon>
        <taxon>Neisseriaceae</taxon>
        <taxon>Alysiella</taxon>
    </lineage>
</organism>
<feature type="transmembrane region" description="Helical" evidence="1">
    <location>
        <begin position="90"/>
        <end position="109"/>
    </location>
</feature>
<evidence type="ECO:0000313" key="2">
    <source>
        <dbReference type="EMBL" id="SSY81037.1"/>
    </source>
</evidence>
<keyword evidence="3" id="KW-1185">Reference proteome</keyword>
<keyword evidence="1" id="KW-0472">Membrane</keyword>
<dbReference type="STRING" id="1120980.GCA_000745955_02501"/>
<proteinExistence type="predicted"/>
<dbReference type="Proteomes" id="UP000254209">
    <property type="component" value="Unassembled WGS sequence"/>
</dbReference>
<dbReference type="AlphaFoldDB" id="A0A376BVM1"/>
<accession>A0A376BVM1</accession>
<keyword evidence="1" id="KW-0812">Transmembrane</keyword>
<evidence type="ECO:0000313" key="3">
    <source>
        <dbReference type="Proteomes" id="UP000254209"/>
    </source>
</evidence>
<feature type="transmembrane region" description="Helical" evidence="1">
    <location>
        <begin position="20"/>
        <end position="41"/>
    </location>
</feature>
<name>A0A376BVM1_9NEIS</name>